<organism evidence="2 3">
    <name type="scientific">Aphidius gifuensis</name>
    <name type="common">Parasitoid wasp</name>
    <dbReference type="NCBI Taxonomy" id="684658"/>
    <lineage>
        <taxon>Eukaryota</taxon>
        <taxon>Metazoa</taxon>
        <taxon>Ecdysozoa</taxon>
        <taxon>Arthropoda</taxon>
        <taxon>Hexapoda</taxon>
        <taxon>Insecta</taxon>
        <taxon>Pterygota</taxon>
        <taxon>Neoptera</taxon>
        <taxon>Endopterygota</taxon>
        <taxon>Hymenoptera</taxon>
        <taxon>Apocrita</taxon>
        <taxon>Ichneumonoidea</taxon>
        <taxon>Braconidae</taxon>
        <taxon>Aphidiinae</taxon>
        <taxon>Aphidius</taxon>
    </lineage>
</organism>
<dbReference type="EMBL" id="JACMRX010000004">
    <property type="protein sequence ID" value="KAF7990944.1"/>
    <property type="molecule type" value="Genomic_DNA"/>
</dbReference>
<feature type="coiled-coil region" evidence="1">
    <location>
        <begin position="980"/>
        <end position="1032"/>
    </location>
</feature>
<dbReference type="InterPro" id="IPR027417">
    <property type="entry name" value="P-loop_NTPase"/>
</dbReference>
<keyword evidence="3" id="KW-1185">Reference proteome</keyword>
<evidence type="ECO:0000313" key="3">
    <source>
        <dbReference type="Proteomes" id="UP000639338"/>
    </source>
</evidence>
<dbReference type="OrthoDB" id="2386367at2759"/>
<protein>
    <recommendedName>
        <fullName evidence="4">G domain-containing protein</fullName>
    </recommendedName>
</protein>
<dbReference type="Proteomes" id="UP000639338">
    <property type="component" value="Unassembled WGS sequence"/>
</dbReference>
<dbReference type="Gene3D" id="3.40.50.300">
    <property type="entry name" value="P-loop containing nucleotide triphosphate hydrolases"/>
    <property type="match status" value="1"/>
</dbReference>
<dbReference type="CDD" id="cd00882">
    <property type="entry name" value="Ras_like_GTPase"/>
    <property type="match status" value="1"/>
</dbReference>
<proteinExistence type="predicted"/>
<accession>A0A835CNL3</accession>
<sequence length="1489" mass="170540">MNLTDNSIHMSSQNLDTNINVINRNKRDTTCIPRKKPTTKQITNSTKKNHTVSAIMDSLNQGTANIKYSDDPNIILLLGLSGAGKSTLAQYLFGNNSNLRSVAKRNFKCQATGDFYIEDTDKKIGNNPVLSHTELPDLVIDPETNTTIYDCPGFSDTRDPEHDISGAYFIKAVSDKAKALKFIFVVNYNSITIGANRKDFMILARHATNLLHDISKYNKSIALVATKIKDDKSDDQRIIAITDFLQEVRQTLNETNEEPNVQLFIDILLTTSGPENQNYTKIGFMPKFDTAGRLSDLPAVQAHKKSLLTLIHNNIKFTEINTTDLKPTISSDSVYYIDGLVNEVTQQMWFHIKNVVQKVQKNFSSLTEPNSVFTKTYSLIDFGRSKLLEIRNLANGPNITCKCIYQIQKTVRHLSFTNTNIQSVNHIIEYTSKLVDQLNFLENVRNHSVNHHSLKCTDGINRVVSYLEESSKWYKSLITLNKSSLNCDILKDYSTYDISNIISDKDSDKRLEETNVTFFLKKVYSQSTYDAEYQYLKDVKLSPKKIESFKKIFQFIIGYQFTHKNCSSVDNPLDDLSDYYTTEGFINELLAIEKLFNNLHEKIPFKEIYESFLNRIFKYSNKIINMPEHSENRKAVDYLYAIAASKYYRLIHNFDKNSIELNIIHYLSTVEKHIEEYDKVLKEVKINDYAQQYSKKIDATVKEANNFIENDLQTAIDESIEKLDENIAMLINELATKREGVNNEMQSLEKTRSMLESQLVLKTVFSSLQFVGAGLAIIGPVGAAVGAAVSTSGAVATSLLPEPNGTVPVSLPASVGKNIPKISEHLKNKGKILEKKLNLAENEVDDYIKKQKDNNLQDLKNIMQECKLQVLNVNPDNNRIVDTNDLKKLEKLNVNVTDLVIKKRTALDNKLSAVREQYNEALLNHNDCSAESVDTLCDLWKRKDKLKIDDAKMTSTDKLIELQGAINDIKDDLKSPKSKASELEEKKKSVLEKYEMEKKTGQNNYPESLQKLAELRESLIEKSENYTNILKEDKKKKEMQYESRIRLCNSVQNTISMGEAAFEAYSKYQNEQSKIKAVVTQIDQANVKIQKINEYQQSIYETLIPLIQKLASVSTENNFDDQSHAALDIKKWKIKDVITDIQNHVLDMTEGFEVQNQFKRTIDKVNYGMQTMIQMYDRIQDDIDRKNLANYIATISGNNKITNDPNLNTAINKLELVLKSNMISQEYDRAMDAFKQYVFPFAELYLGEFSVMYENNNLTNFIEKSRVKITSLQEKLKKETTSLHSKSQSNTRIDLITLSEKISTIEPYYTWEHDLYGDEISKLLQGQEITLRASTEQVNDRHAVMFNDIGVYFKMTNLSMQAEFDKIISNLYINMTHLGDSYYKCGNKMFIMSQPPQTFEHNVMPNSDKKFESGNTVYKILTDNRAILSPFTMWRLNLFKIGSFNFNQLVKYTNESIDLRLVGTGQYVYPEPAECNSNLEKYYKLGFTI</sequence>
<comment type="caution">
    <text evidence="2">The sequence shown here is derived from an EMBL/GenBank/DDBJ whole genome shotgun (WGS) entry which is preliminary data.</text>
</comment>
<name>A0A835CNL3_APHGI</name>
<keyword evidence="1" id="KW-0175">Coiled coil</keyword>
<evidence type="ECO:0000313" key="2">
    <source>
        <dbReference type="EMBL" id="KAF7990944.1"/>
    </source>
</evidence>
<gene>
    <name evidence="2" type="ORF">HCN44_000749</name>
</gene>
<feature type="coiled-coil region" evidence="1">
    <location>
        <begin position="720"/>
        <end position="758"/>
    </location>
</feature>
<evidence type="ECO:0000256" key="1">
    <source>
        <dbReference type="SAM" id="Coils"/>
    </source>
</evidence>
<reference evidence="2 3" key="1">
    <citation type="submission" date="2020-08" db="EMBL/GenBank/DDBJ databases">
        <title>Aphidius gifuensis genome sequencing and assembly.</title>
        <authorList>
            <person name="Du Z."/>
        </authorList>
    </citation>
    <scope>NUCLEOTIDE SEQUENCE [LARGE SCALE GENOMIC DNA]</scope>
    <source>
        <strain evidence="2">YNYX2018</strain>
        <tissue evidence="2">Adults</tissue>
    </source>
</reference>
<dbReference type="SUPFAM" id="SSF52540">
    <property type="entry name" value="P-loop containing nucleoside triphosphate hydrolases"/>
    <property type="match status" value="1"/>
</dbReference>
<evidence type="ECO:0008006" key="4">
    <source>
        <dbReference type="Google" id="ProtNLM"/>
    </source>
</evidence>
<feature type="coiled-coil region" evidence="1">
    <location>
        <begin position="823"/>
        <end position="869"/>
    </location>
</feature>